<organism evidence="2 3">
    <name type="scientific">Polyporus arcularius HHB13444</name>
    <dbReference type="NCBI Taxonomy" id="1314778"/>
    <lineage>
        <taxon>Eukaryota</taxon>
        <taxon>Fungi</taxon>
        <taxon>Dikarya</taxon>
        <taxon>Basidiomycota</taxon>
        <taxon>Agaricomycotina</taxon>
        <taxon>Agaricomycetes</taxon>
        <taxon>Polyporales</taxon>
        <taxon>Polyporaceae</taxon>
        <taxon>Polyporus</taxon>
    </lineage>
</organism>
<name>A0A5C3PTN7_9APHY</name>
<sequence>MSMLRTAFTTSARSAVASSSRQFHASPFARDKTVTEKVAEVADKVNKKVGQGLASVIEKGEKATEATKENLGVAKDKAAEAAQVAGQKANQTAAGAREGARDFKHDVKKEARK</sequence>
<evidence type="ECO:0000256" key="1">
    <source>
        <dbReference type="SAM" id="MobiDB-lite"/>
    </source>
</evidence>
<feature type="compositionally biased region" description="Low complexity" evidence="1">
    <location>
        <begin position="1"/>
        <end position="21"/>
    </location>
</feature>
<dbReference type="Proteomes" id="UP000308197">
    <property type="component" value="Unassembled WGS sequence"/>
</dbReference>
<proteinExistence type="predicted"/>
<gene>
    <name evidence="2" type="ORF">K466DRAFT_581332</name>
</gene>
<evidence type="ECO:0000313" key="3">
    <source>
        <dbReference type="Proteomes" id="UP000308197"/>
    </source>
</evidence>
<dbReference type="EMBL" id="ML210988">
    <property type="protein sequence ID" value="TFK93006.1"/>
    <property type="molecule type" value="Genomic_DNA"/>
</dbReference>
<accession>A0A5C3PTN7</accession>
<evidence type="ECO:0000313" key="2">
    <source>
        <dbReference type="EMBL" id="TFK93006.1"/>
    </source>
</evidence>
<feature type="region of interest" description="Disordered" evidence="1">
    <location>
        <begin position="1"/>
        <end position="26"/>
    </location>
</feature>
<feature type="compositionally biased region" description="Basic and acidic residues" evidence="1">
    <location>
        <begin position="98"/>
        <end position="113"/>
    </location>
</feature>
<dbReference type="InParanoid" id="A0A5C3PTN7"/>
<feature type="region of interest" description="Disordered" evidence="1">
    <location>
        <begin position="83"/>
        <end position="113"/>
    </location>
</feature>
<keyword evidence="3" id="KW-1185">Reference proteome</keyword>
<reference evidence="2 3" key="1">
    <citation type="journal article" date="2019" name="Nat. Ecol. Evol.">
        <title>Megaphylogeny resolves global patterns of mushroom evolution.</title>
        <authorList>
            <person name="Varga T."/>
            <person name="Krizsan K."/>
            <person name="Foldi C."/>
            <person name="Dima B."/>
            <person name="Sanchez-Garcia M."/>
            <person name="Sanchez-Ramirez S."/>
            <person name="Szollosi G.J."/>
            <person name="Szarkandi J.G."/>
            <person name="Papp V."/>
            <person name="Albert L."/>
            <person name="Andreopoulos W."/>
            <person name="Angelini C."/>
            <person name="Antonin V."/>
            <person name="Barry K.W."/>
            <person name="Bougher N.L."/>
            <person name="Buchanan P."/>
            <person name="Buyck B."/>
            <person name="Bense V."/>
            <person name="Catcheside P."/>
            <person name="Chovatia M."/>
            <person name="Cooper J."/>
            <person name="Damon W."/>
            <person name="Desjardin D."/>
            <person name="Finy P."/>
            <person name="Geml J."/>
            <person name="Haridas S."/>
            <person name="Hughes K."/>
            <person name="Justo A."/>
            <person name="Karasinski D."/>
            <person name="Kautmanova I."/>
            <person name="Kiss B."/>
            <person name="Kocsube S."/>
            <person name="Kotiranta H."/>
            <person name="LaButti K.M."/>
            <person name="Lechner B.E."/>
            <person name="Liimatainen K."/>
            <person name="Lipzen A."/>
            <person name="Lukacs Z."/>
            <person name="Mihaltcheva S."/>
            <person name="Morgado L.N."/>
            <person name="Niskanen T."/>
            <person name="Noordeloos M.E."/>
            <person name="Ohm R.A."/>
            <person name="Ortiz-Santana B."/>
            <person name="Ovrebo C."/>
            <person name="Racz N."/>
            <person name="Riley R."/>
            <person name="Savchenko A."/>
            <person name="Shiryaev A."/>
            <person name="Soop K."/>
            <person name="Spirin V."/>
            <person name="Szebenyi C."/>
            <person name="Tomsovsky M."/>
            <person name="Tulloss R.E."/>
            <person name="Uehling J."/>
            <person name="Grigoriev I.V."/>
            <person name="Vagvolgyi C."/>
            <person name="Papp T."/>
            <person name="Martin F.M."/>
            <person name="Miettinen O."/>
            <person name="Hibbett D.S."/>
            <person name="Nagy L.G."/>
        </authorList>
    </citation>
    <scope>NUCLEOTIDE SEQUENCE [LARGE SCALE GENOMIC DNA]</scope>
    <source>
        <strain evidence="2 3">HHB13444</strain>
    </source>
</reference>
<protein>
    <submittedName>
        <fullName evidence="2">Uncharacterized protein</fullName>
    </submittedName>
</protein>
<dbReference type="STRING" id="1314778.A0A5C3PTN7"/>
<dbReference type="AlphaFoldDB" id="A0A5C3PTN7"/>